<dbReference type="Pfam" id="PF00083">
    <property type="entry name" value="Sugar_tr"/>
    <property type="match status" value="2"/>
</dbReference>
<sequence>MPRSFFSYWGVLFCTHSVPFVFVLSILQPTFLTSFLFYQDRKEEGAAILKKLYPPHEVEAEVEALRLSVEAEIVDEGSIGAGNILNKIKNSWSNTVVRRGLAAGIGCQVIQQILGINTVIYYSPTIVQLAGYDLNSVALALSLITSGLNAFGSIVNMLFVDRYGRRKLLLVSMVGIIICLFMLTSVFEYAKIHAPAISGVNTAAFENSNCVHYTNAASWDCMSCLVATDDCGFCANSGDHLKPGACLAFGLKKTCQTGAREWYSRGCPSNVKLLAVLLLGLYILAYSPDMGTVSWIVNLEIYPLRHRGICRGIAAIANWSSNLIVSQTFLSLIGALGSGYTFMLFGFISSGALVYLYMFVSETKGLTFEEVKKKLTRTWKAWENHSDDEDSTSGKAVP</sequence>
<accession>A0A7J7N995</accession>
<proteinExistence type="predicted"/>
<dbReference type="InterPro" id="IPR036259">
    <property type="entry name" value="MFS_trans_sf"/>
</dbReference>
<dbReference type="PROSITE" id="PS50850">
    <property type="entry name" value="MFS"/>
    <property type="match status" value="1"/>
</dbReference>
<reference evidence="8 9" key="1">
    <citation type="journal article" date="2020" name="IScience">
        <title>Genome Sequencing of the Endangered Kingdonia uniflora (Circaeasteraceae, Ranunculales) Reveals Potential Mechanisms of Evolutionary Specialization.</title>
        <authorList>
            <person name="Sun Y."/>
            <person name="Deng T."/>
            <person name="Zhang A."/>
            <person name="Moore M.J."/>
            <person name="Landis J.B."/>
            <person name="Lin N."/>
            <person name="Zhang H."/>
            <person name="Zhang X."/>
            <person name="Huang J."/>
            <person name="Zhang X."/>
            <person name="Sun H."/>
            <person name="Wang H."/>
        </authorList>
    </citation>
    <scope>NUCLEOTIDE SEQUENCE [LARGE SCALE GENOMIC DNA]</scope>
    <source>
        <strain evidence="8">TB1705</strain>
        <tissue evidence="8">Leaf</tissue>
    </source>
</reference>
<keyword evidence="5 6" id="KW-0472">Membrane</keyword>
<dbReference type="EMBL" id="JACGCM010000963">
    <property type="protein sequence ID" value="KAF6163811.1"/>
    <property type="molecule type" value="Genomic_DNA"/>
</dbReference>
<dbReference type="Gene3D" id="1.20.1250.20">
    <property type="entry name" value="MFS general substrate transporter like domains"/>
    <property type="match status" value="2"/>
</dbReference>
<feature type="transmembrane region" description="Helical" evidence="6">
    <location>
        <begin position="6"/>
        <end position="27"/>
    </location>
</feature>
<dbReference type="SUPFAM" id="SSF103473">
    <property type="entry name" value="MFS general substrate transporter"/>
    <property type="match status" value="1"/>
</dbReference>
<dbReference type="InterPro" id="IPR003663">
    <property type="entry name" value="Sugar/inositol_transpt"/>
</dbReference>
<dbReference type="GO" id="GO:0016020">
    <property type="term" value="C:membrane"/>
    <property type="evidence" value="ECO:0007669"/>
    <property type="project" value="UniProtKB-SubCell"/>
</dbReference>
<evidence type="ECO:0000313" key="9">
    <source>
        <dbReference type="Proteomes" id="UP000541444"/>
    </source>
</evidence>
<evidence type="ECO:0000259" key="7">
    <source>
        <dbReference type="PROSITE" id="PS50850"/>
    </source>
</evidence>
<evidence type="ECO:0000256" key="4">
    <source>
        <dbReference type="ARBA" id="ARBA00022989"/>
    </source>
</evidence>
<evidence type="ECO:0000256" key="3">
    <source>
        <dbReference type="ARBA" id="ARBA00022692"/>
    </source>
</evidence>
<dbReference type="InterPro" id="IPR005828">
    <property type="entry name" value="MFS_sugar_transport-like"/>
</dbReference>
<comment type="subcellular location">
    <subcellularLocation>
        <location evidence="1">Membrane</location>
        <topology evidence="1">Multi-pass membrane protein</topology>
    </subcellularLocation>
</comment>
<dbReference type="GO" id="GO:0005366">
    <property type="term" value="F:myo-inositol:proton symporter activity"/>
    <property type="evidence" value="ECO:0007669"/>
    <property type="project" value="TreeGrafter"/>
</dbReference>
<keyword evidence="3 6" id="KW-0812">Transmembrane</keyword>
<feature type="transmembrane region" description="Helical" evidence="6">
    <location>
        <begin position="309"/>
        <end position="333"/>
    </location>
</feature>
<name>A0A7J7N995_9MAGN</name>
<feature type="transmembrane region" description="Helical" evidence="6">
    <location>
        <begin position="168"/>
        <end position="187"/>
    </location>
</feature>
<dbReference type="AlphaFoldDB" id="A0A7J7N995"/>
<evidence type="ECO:0000313" key="8">
    <source>
        <dbReference type="EMBL" id="KAF6163811.1"/>
    </source>
</evidence>
<feature type="domain" description="Major facilitator superfamily (MFS) profile" evidence="7">
    <location>
        <begin position="1"/>
        <end position="364"/>
    </location>
</feature>
<dbReference type="PANTHER" id="PTHR48020:SF24">
    <property type="entry name" value="INOSITOL TRANSPORTER 4"/>
    <property type="match status" value="1"/>
</dbReference>
<feature type="transmembrane region" description="Helical" evidence="6">
    <location>
        <begin position="101"/>
        <end position="122"/>
    </location>
</feature>
<dbReference type="PRINTS" id="PR00171">
    <property type="entry name" value="SUGRTRNSPORT"/>
</dbReference>
<keyword evidence="2" id="KW-0813">Transport</keyword>
<keyword evidence="9" id="KW-1185">Reference proteome</keyword>
<dbReference type="InterPro" id="IPR020846">
    <property type="entry name" value="MFS_dom"/>
</dbReference>
<keyword evidence="4 6" id="KW-1133">Transmembrane helix</keyword>
<dbReference type="PANTHER" id="PTHR48020">
    <property type="entry name" value="PROTON MYO-INOSITOL COTRANSPORTER"/>
    <property type="match status" value="1"/>
</dbReference>
<protein>
    <recommendedName>
        <fullName evidence="7">Major facilitator superfamily (MFS) profile domain-containing protein</fullName>
    </recommendedName>
</protein>
<gene>
    <name evidence="8" type="ORF">GIB67_016151</name>
</gene>
<feature type="transmembrane region" description="Helical" evidence="6">
    <location>
        <begin position="339"/>
        <end position="360"/>
    </location>
</feature>
<dbReference type="OrthoDB" id="6339427at2759"/>
<evidence type="ECO:0000256" key="5">
    <source>
        <dbReference type="ARBA" id="ARBA00023136"/>
    </source>
</evidence>
<dbReference type="Proteomes" id="UP000541444">
    <property type="component" value="Unassembled WGS sequence"/>
</dbReference>
<feature type="transmembrane region" description="Helical" evidence="6">
    <location>
        <begin position="134"/>
        <end position="159"/>
    </location>
</feature>
<evidence type="ECO:0000256" key="1">
    <source>
        <dbReference type="ARBA" id="ARBA00004141"/>
    </source>
</evidence>
<evidence type="ECO:0000256" key="2">
    <source>
        <dbReference type="ARBA" id="ARBA00022448"/>
    </source>
</evidence>
<dbReference type="InterPro" id="IPR050814">
    <property type="entry name" value="Myo-inositol_Transporter"/>
</dbReference>
<organism evidence="8 9">
    <name type="scientific">Kingdonia uniflora</name>
    <dbReference type="NCBI Taxonomy" id="39325"/>
    <lineage>
        <taxon>Eukaryota</taxon>
        <taxon>Viridiplantae</taxon>
        <taxon>Streptophyta</taxon>
        <taxon>Embryophyta</taxon>
        <taxon>Tracheophyta</taxon>
        <taxon>Spermatophyta</taxon>
        <taxon>Magnoliopsida</taxon>
        <taxon>Ranunculales</taxon>
        <taxon>Circaeasteraceae</taxon>
        <taxon>Kingdonia</taxon>
    </lineage>
</organism>
<comment type="caution">
    <text evidence="8">The sequence shown here is derived from an EMBL/GenBank/DDBJ whole genome shotgun (WGS) entry which is preliminary data.</text>
</comment>
<evidence type="ECO:0000256" key="6">
    <source>
        <dbReference type="SAM" id="Phobius"/>
    </source>
</evidence>
<feature type="transmembrane region" description="Helical" evidence="6">
    <location>
        <begin position="273"/>
        <end position="297"/>
    </location>
</feature>